<dbReference type="PRINTS" id="PR00725">
    <property type="entry name" value="DADACBPTASE1"/>
</dbReference>
<evidence type="ECO:0000256" key="4">
    <source>
        <dbReference type="ARBA" id="ARBA00022960"/>
    </source>
</evidence>
<proteinExistence type="inferred from homology"/>
<keyword evidence="2" id="KW-0732">Signal</keyword>
<organism evidence="10 11">
    <name type="scientific">Streptantibioticus ferralitis</name>
    <dbReference type="NCBI Taxonomy" id="236510"/>
    <lineage>
        <taxon>Bacteria</taxon>
        <taxon>Bacillati</taxon>
        <taxon>Actinomycetota</taxon>
        <taxon>Actinomycetes</taxon>
        <taxon>Kitasatosporales</taxon>
        <taxon>Streptomycetaceae</taxon>
        <taxon>Streptantibioticus</taxon>
    </lineage>
</organism>
<evidence type="ECO:0000256" key="5">
    <source>
        <dbReference type="ARBA" id="ARBA00022984"/>
    </source>
</evidence>
<feature type="compositionally biased region" description="Low complexity" evidence="8">
    <location>
        <begin position="278"/>
        <end position="288"/>
    </location>
</feature>
<dbReference type="InterPro" id="IPR018044">
    <property type="entry name" value="Peptidase_S11"/>
</dbReference>
<evidence type="ECO:0000256" key="8">
    <source>
        <dbReference type="SAM" id="MobiDB-lite"/>
    </source>
</evidence>
<feature type="compositionally biased region" description="Basic and acidic residues" evidence="8">
    <location>
        <begin position="83"/>
        <end position="92"/>
    </location>
</feature>
<comment type="caution">
    <text evidence="10">The sequence shown here is derived from an EMBL/GenBank/DDBJ whole genome shotgun (WGS) entry which is preliminary data.</text>
</comment>
<feature type="compositionally biased region" description="Basic and acidic residues" evidence="8">
    <location>
        <begin position="26"/>
        <end position="45"/>
    </location>
</feature>
<feature type="domain" description="Peptidase S11 D-alanyl-D-alanine carboxypeptidase A N-terminal" evidence="9">
    <location>
        <begin position="437"/>
        <end position="627"/>
    </location>
</feature>
<evidence type="ECO:0000256" key="1">
    <source>
        <dbReference type="ARBA" id="ARBA00007164"/>
    </source>
</evidence>
<dbReference type="PANTHER" id="PTHR21581">
    <property type="entry name" value="D-ALANYL-D-ALANINE CARBOXYPEPTIDASE"/>
    <property type="match status" value="1"/>
</dbReference>
<dbReference type="GO" id="GO:0004180">
    <property type="term" value="F:carboxypeptidase activity"/>
    <property type="evidence" value="ECO:0007669"/>
    <property type="project" value="UniProtKB-KW"/>
</dbReference>
<evidence type="ECO:0000313" key="10">
    <source>
        <dbReference type="EMBL" id="MDF2260526.1"/>
    </source>
</evidence>
<feature type="compositionally biased region" description="Low complexity" evidence="8">
    <location>
        <begin position="54"/>
        <end position="63"/>
    </location>
</feature>
<dbReference type="Pfam" id="PF00768">
    <property type="entry name" value="Peptidase_S11"/>
    <property type="match status" value="1"/>
</dbReference>
<keyword evidence="3" id="KW-0378">Hydrolase</keyword>
<comment type="similarity">
    <text evidence="1 7">Belongs to the peptidase S11 family.</text>
</comment>
<dbReference type="PANTHER" id="PTHR21581:SF33">
    <property type="entry name" value="D-ALANYL-D-ALANINE CARBOXYPEPTIDASE DACB"/>
    <property type="match status" value="1"/>
</dbReference>
<name>A0ABT5Z9M3_9ACTN</name>
<keyword evidence="10" id="KW-0645">Protease</keyword>
<feature type="compositionally biased region" description="Low complexity" evidence="8">
    <location>
        <begin position="296"/>
        <end position="326"/>
    </location>
</feature>
<feature type="compositionally biased region" description="Low complexity" evidence="8">
    <location>
        <begin position="212"/>
        <end position="259"/>
    </location>
</feature>
<protein>
    <submittedName>
        <fullName evidence="10">D-alanyl-D-alanine carboxypeptidase</fullName>
    </submittedName>
</protein>
<gene>
    <name evidence="10" type="ORF">P2L57_33920</name>
</gene>
<keyword evidence="6" id="KW-0961">Cell wall biogenesis/degradation</keyword>
<dbReference type="SUPFAM" id="SSF56601">
    <property type="entry name" value="beta-lactamase/transpeptidase-like"/>
    <property type="match status" value="1"/>
</dbReference>
<keyword evidence="5" id="KW-0573">Peptidoglycan synthesis</keyword>
<sequence>MPTPTAPNTEADTEADKEPAPAADSSAERQEGPEAEAEAERDRKARSGPGAGAGAAATVPAAPRADDAAEAAAKSGTPAGGKQDGDRAKADTGDATGPAAAAEAADEPAAQPASKKAPAKAVRASSAEAPAKPAQSSEPKSTSAKPAQAAATETEPASAEEANRPPSQPASEKSEQPKPGKPESSEQSKPGKPESSEQPKPENQRKSEQPKPESATPAPAAASGPGRAPASAEPKTGQPSAATSPAKPSTAQPTASPTAPAKPTPVAQPAPAQPMPAPAQASAATAPAKPAPPSAPSSAPAKPAQPSASNSATAKPAQAPAAAAEPESVERTKQQPLPPAPGEPLRLLAELTNTPPPPETPLRTTVRRVKIWTPIVALLAIIFCVVQAVRPLPSPKLTLTSPASYTFGGAAPAMPWPSEGQAAVEVEGLGSMGSYGEQKPVPTASVAKVMTAYVILRDHPLKHGEAGPMIPVDPQAAADVSRENESVVKVTAGSKISEYEALEAIMLPSANNIARLLARWDGGSEAEFVKKMDAAAKDLGMSNTTYTDPSGLDATTVSTAIDQIKLARTAMTNDVFREIVRKPSYKAASGDNYRNYNGLVPLNNTVGIKTGTSTKAGGNLVFAAEKQVGGTTQLIIGAVMGQYKPAIIDTVLAAGRQLIMAAQQSLTSGQVIKKGDVVGYVDDGLGGRTSVVATQDVQAVGWSGLKVDIALGAGSTGVPHSAKAGTQVGTLTVGSGPGQVRVPVALQSDLNAPSFGSKLVRLG</sequence>
<evidence type="ECO:0000313" key="11">
    <source>
        <dbReference type="Proteomes" id="UP001220022"/>
    </source>
</evidence>
<feature type="compositionally biased region" description="Pro residues" evidence="8">
    <location>
        <begin position="260"/>
        <end position="277"/>
    </location>
</feature>
<keyword evidence="4" id="KW-0133">Cell shape</keyword>
<evidence type="ECO:0000256" key="3">
    <source>
        <dbReference type="ARBA" id="ARBA00022801"/>
    </source>
</evidence>
<keyword evidence="11" id="KW-1185">Reference proteome</keyword>
<evidence type="ECO:0000256" key="6">
    <source>
        <dbReference type="ARBA" id="ARBA00023316"/>
    </source>
</evidence>
<evidence type="ECO:0000256" key="2">
    <source>
        <dbReference type="ARBA" id="ARBA00022729"/>
    </source>
</evidence>
<feature type="compositionally biased region" description="Basic and acidic residues" evidence="8">
    <location>
        <begin position="172"/>
        <end position="211"/>
    </location>
</feature>
<reference evidence="10 11" key="1">
    <citation type="submission" date="2023-03" db="EMBL/GenBank/DDBJ databases">
        <title>Draft genome sequence of type strain Streptomyces ferralitis JCM 14344.</title>
        <authorList>
            <person name="Klaysubun C."/>
            <person name="Duangmal K."/>
        </authorList>
    </citation>
    <scope>NUCLEOTIDE SEQUENCE [LARGE SCALE GENOMIC DNA]</scope>
    <source>
        <strain evidence="10 11">JCM 14344</strain>
    </source>
</reference>
<dbReference type="InterPro" id="IPR012338">
    <property type="entry name" value="Beta-lactam/transpept-like"/>
</dbReference>
<dbReference type="InterPro" id="IPR001967">
    <property type="entry name" value="Peptidase_S11_N"/>
</dbReference>
<feature type="compositionally biased region" description="Low complexity" evidence="8">
    <location>
        <begin position="139"/>
        <end position="160"/>
    </location>
</feature>
<dbReference type="RefSeq" id="WP_275821205.1">
    <property type="nucleotide sequence ID" value="NZ_BAAANM010000009.1"/>
</dbReference>
<evidence type="ECO:0000256" key="7">
    <source>
        <dbReference type="RuleBase" id="RU004016"/>
    </source>
</evidence>
<dbReference type="Proteomes" id="UP001220022">
    <property type="component" value="Unassembled WGS sequence"/>
</dbReference>
<dbReference type="EMBL" id="JARHTQ010000035">
    <property type="protein sequence ID" value="MDF2260526.1"/>
    <property type="molecule type" value="Genomic_DNA"/>
</dbReference>
<feature type="region of interest" description="Disordered" evidence="8">
    <location>
        <begin position="1"/>
        <end position="362"/>
    </location>
</feature>
<feature type="compositionally biased region" description="Polar residues" evidence="8">
    <location>
        <begin position="1"/>
        <end position="10"/>
    </location>
</feature>
<accession>A0ABT5Z9M3</accession>
<evidence type="ECO:0000259" key="9">
    <source>
        <dbReference type="Pfam" id="PF00768"/>
    </source>
</evidence>
<dbReference type="Gene3D" id="3.40.710.10">
    <property type="entry name" value="DD-peptidase/beta-lactamase superfamily"/>
    <property type="match status" value="1"/>
</dbReference>
<keyword evidence="10" id="KW-0121">Carboxypeptidase</keyword>
<feature type="compositionally biased region" description="Low complexity" evidence="8">
    <location>
        <begin position="93"/>
        <end position="132"/>
    </location>
</feature>